<dbReference type="FunCoup" id="K1Y6T5">
    <property type="interactions" value="218"/>
</dbReference>
<dbReference type="GO" id="GO:0034982">
    <property type="term" value="P:mitochondrial protein processing"/>
    <property type="evidence" value="ECO:0007669"/>
    <property type="project" value="TreeGrafter"/>
</dbReference>
<reference evidence="9 10" key="1">
    <citation type="journal article" date="2012" name="BMC Genomics">
        <title>Sequencing the genome of Marssonina brunnea reveals fungus-poplar co-evolution.</title>
        <authorList>
            <person name="Zhu S."/>
            <person name="Cao Y.-Z."/>
            <person name="Jiang C."/>
            <person name="Tan B.-Y."/>
            <person name="Wang Z."/>
            <person name="Feng S."/>
            <person name="Zhang L."/>
            <person name="Su X.-H."/>
            <person name="Brejova B."/>
            <person name="Vinar T."/>
            <person name="Xu M."/>
            <person name="Wang M.-X."/>
            <person name="Zhang S.-G."/>
            <person name="Huang M.-R."/>
            <person name="Wu R."/>
            <person name="Zhou Y."/>
        </authorList>
    </citation>
    <scope>NUCLEOTIDE SEQUENCE [LARGE SCALE GENOMIC DNA]</scope>
    <source>
        <strain evidence="9 10">MB_m1</strain>
    </source>
</reference>
<gene>
    <name evidence="9" type="ORF">MBM_00027</name>
</gene>
<evidence type="ECO:0000256" key="6">
    <source>
        <dbReference type="RuleBase" id="RU003983"/>
    </source>
</evidence>
<protein>
    <submittedName>
        <fullName evidence="9">GPI anchored peptidase m48</fullName>
    </submittedName>
</protein>
<organism evidence="9 10">
    <name type="scientific">Marssonina brunnea f. sp. multigermtubi (strain MB_m1)</name>
    <name type="common">Marssonina leaf spot fungus</name>
    <dbReference type="NCBI Taxonomy" id="1072389"/>
    <lineage>
        <taxon>Eukaryota</taxon>
        <taxon>Fungi</taxon>
        <taxon>Dikarya</taxon>
        <taxon>Ascomycota</taxon>
        <taxon>Pezizomycotina</taxon>
        <taxon>Leotiomycetes</taxon>
        <taxon>Helotiales</taxon>
        <taxon>Drepanopezizaceae</taxon>
        <taxon>Drepanopeziza</taxon>
    </lineage>
</organism>
<evidence type="ECO:0000256" key="3">
    <source>
        <dbReference type="ARBA" id="ARBA00022801"/>
    </source>
</evidence>
<dbReference type="STRING" id="1072389.K1Y6T5"/>
<keyword evidence="2" id="KW-0479">Metal-binding</keyword>
<keyword evidence="4 6" id="KW-0862">Zinc</keyword>
<dbReference type="KEGG" id="mbe:MBM_00027"/>
<dbReference type="CDD" id="cd07331">
    <property type="entry name" value="M48C_Oma1_like"/>
    <property type="match status" value="1"/>
</dbReference>
<keyword evidence="1 6" id="KW-0645">Protease</keyword>
<dbReference type="PANTHER" id="PTHR22726:SF1">
    <property type="entry name" value="METALLOENDOPEPTIDASE OMA1, MITOCHONDRIAL"/>
    <property type="match status" value="1"/>
</dbReference>
<dbReference type="GO" id="GO:0004222">
    <property type="term" value="F:metalloendopeptidase activity"/>
    <property type="evidence" value="ECO:0007669"/>
    <property type="project" value="InterPro"/>
</dbReference>
<feature type="compositionally biased region" description="Basic residues" evidence="7">
    <location>
        <begin position="53"/>
        <end position="62"/>
    </location>
</feature>
<dbReference type="eggNOG" id="KOG2661">
    <property type="taxonomic scope" value="Eukaryota"/>
</dbReference>
<evidence type="ECO:0000256" key="4">
    <source>
        <dbReference type="ARBA" id="ARBA00022833"/>
    </source>
</evidence>
<dbReference type="AlphaFoldDB" id="K1Y6T5"/>
<evidence type="ECO:0000256" key="2">
    <source>
        <dbReference type="ARBA" id="ARBA00022723"/>
    </source>
</evidence>
<evidence type="ECO:0000256" key="1">
    <source>
        <dbReference type="ARBA" id="ARBA00022670"/>
    </source>
</evidence>
<keyword evidence="10" id="KW-1185">Reference proteome</keyword>
<evidence type="ECO:0000256" key="7">
    <source>
        <dbReference type="SAM" id="MobiDB-lite"/>
    </source>
</evidence>
<feature type="domain" description="Peptidase M48" evidence="8">
    <location>
        <begin position="154"/>
        <end position="337"/>
    </location>
</feature>
<keyword evidence="5 6" id="KW-0482">Metalloprotease</keyword>
<sequence>MLSRSLPENSLRALSRKPFKVLPRAFATPLPHSLTFIRQRYESGFRRFPPPSPRRKPPHKIHYRYDEEEARKSEPPFTPEQLRRAFRSPATRWMAIMAVGGGTIFYFSNLETVPATGRRRFNCSIDAMAEVAGALSYKVIMLLNSHAILPAWDKRTELVNKVMTKLITASGLKHEDWEVHVIESDKANAFIVPGGKVFVYSGLLPVAKTEDGLATVLSHEMAHDLARHGKERLSSAILIQDPLRFAISFLDYWDLNMGLGLMLADLMLDLGVMQPASRKQESEADYIGLMLMAHSCYDPKEAIKFWKRLEAFSKDRLPEWLSTHPSHSSRIAQITAWLPKAEEVRRKSDCASTVGHSEDFKNAFKGSNWVAIFKD</sequence>
<dbReference type="OMA" id="RFNCYSE"/>
<dbReference type="GO" id="GO:0046872">
    <property type="term" value="F:metal ion binding"/>
    <property type="evidence" value="ECO:0007669"/>
    <property type="project" value="UniProtKB-KW"/>
</dbReference>
<dbReference type="GO" id="GO:0006515">
    <property type="term" value="P:protein quality control for misfolded or incompletely synthesized proteins"/>
    <property type="evidence" value="ECO:0007669"/>
    <property type="project" value="TreeGrafter"/>
</dbReference>
<evidence type="ECO:0000256" key="5">
    <source>
        <dbReference type="ARBA" id="ARBA00023049"/>
    </source>
</evidence>
<dbReference type="Pfam" id="PF01435">
    <property type="entry name" value="Peptidase_M48"/>
    <property type="match status" value="1"/>
</dbReference>
<evidence type="ECO:0000259" key="8">
    <source>
        <dbReference type="Pfam" id="PF01435"/>
    </source>
</evidence>
<dbReference type="RefSeq" id="XP_007287916.1">
    <property type="nucleotide sequence ID" value="XM_007287854.1"/>
</dbReference>
<name>K1Y6T5_MARBU</name>
<evidence type="ECO:0000313" key="9">
    <source>
        <dbReference type="EMBL" id="EKD20914.1"/>
    </source>
</evidence>
<evidence type="ECO:0000313" key="10">
    <source>
        <dbReference type="Proteomes" id="UP000006753"/>
    </source>
</evidence>
<dbReference type="HOGENOM" id="CLU_029002_1_2_1"/>
<feature type="compositionally biased region" description="Basic and acidic residues" evidence="7">
    <location>
        <begin position="63"/>
        <end position="74"/>
    </location>
</feature>
<dbReference type="InterPro" id="IPR051156">
    <property type="entry name" value="Mito/Outer_Membr_Metalloprot"/>
</dbReference>
<dbReference type="InParanoid" id="K1Y6T5"/>
<dbReference type="GO" id="GO:0005743">
    <property type="term" value="C:mitochondrial inner membrane"/>
    <property type="evidence" value="ECO:0007669"/>
    <property type="project" value="TreeGrafter"/>
</dbReference>
<comment type="cofactor">
    <cofactor evidence="6">
        <name>Zn(2+)</name>
        <dbReference type="ChEBI" id="CHEBI:29105"/>
    </cofactor>
    <text evidence="6">Binds 1 zinc ion per subunit.</text>
</comment>
<proteinExistence type="inferred from homology"/>
<accession>K1Y6T5</accession>
<dbReference type="Gene3D" id="3.30.2010.10">
    <property type="entry name" value="Metalloproteases ('zincins'), catalytic domain"/>
    <property type="match status" value="1"/>
</dbReference>
<dbReference type="EMBL" id="JH921428">
    <property type="protein sequence ID" value="EKD20914.1"/>
    <property type="molecule type" value="Genomic_DNA"/>
</dbReference>
<feature type="region of interest" description="Disordered" evidence="7">
    <location>
        <begin position="47"/>
        <end position="78"/>
    </location>
</feature>
<dbReference type="GeneID" id="18755962"/>
<comment type="similarity">
    <text evidence="6">Belongs to the peptidase M48 family.</text>
</comment>
<keyword evidence="3 6" id="KW-0378">Hydrolase</keyword>
<dbReference type="OrthoDB" id="7464992at2759"/>
<dbReference type="Proteomes" id="UP000006753">
    <property type="component" value="Unassembled WGS sequence"/>
</dbReference>
<dbReference type="InterPro" id="IPR001915">
    <property type="entry name" value="Peptidase_M48"/>
</dbReference>
<dbReference type="PANTHER" id="PTHR22726">
    <property type="entry name" value="METALLOENDOPEPTIDASE OMA1"/>
    <property type="match status" value="1"/>
</dbReference>